<dbReference type="Gene3D" id="3.40.50.300">
    <property type="entry name" value="P-loop containing nucleotide triphosphate hydrolases"/>
    <property type="match status" value="1"/>
</dbReference>
<comment type="caution">
    <text evidence="1">The sequence shown here is derived from an EMBL/GenBank/DDBJ whole genome shotgun (WGS) entry which is preliminary data.</text>
</comment>
<dbReference type="SUPFAM" id="SSF52540">
    <property type="entry name" value="P-loop containing nucleoside triphosphate hydrolases"/>
    <property type="match status" value="1"/>
</dbReference>
<dbReference type="EMBL" id="JAGGJA010000023">
    <property type="protein sequence ID" value="MCW9709138.1"/>
    <property type="molecule type" value="Genomic_DNA"/>
</dbReference>
<dbReference type="InterPro" id="IPR040632">
    <property type="entry name" value="Sulfotransfer_4"/>
</dbReference>
<evidence type="ECO:0000313" key="2">
    <source>
        <dbReference type="Proteomes" id="UP001207918"/>
    </source>
</evidence>
<keyword evidence="2" id="KW-1185">Reference proteome</keyword>
<evidence type="ECO:0000313" key="1">
    <source>
        <dbReference type="EMBL" id="MCW9709138.1"/>
    </source>
</evidence>
<reference evidence="1 2" key="1">
    <citation type="submission" date="2021-03" db="EMBL/GenBank/DDBJ databases">
        <title>Aliifodinibius sp. nov., a new bacterium isolated from saline soil.</title>
        <authorList>
            <person name="Galisteo C."/>
            <person name="De La Haba R."/>
            <person name="Sanchez-Porro C."/>
            <person name="Ventosa A."/>
        </authorList>
    </citation>
    <scope>NUCLEOTIDE SEQUENCE [LARGE SCALE GENOMIC DNA]</scope>
    <source>
        <strain evidence="1 2">1BSP15-2V2</strain>
    </source>
</reference>
<gene>
    <name evidence="1" type="ORF">J6I44_19915</name>
</gene>
<dbReference type="PANTHER" id="PTHR36978:SF4">
    <property type="entry name" value="P-LOOP CONTAINING NUCLEOSIDE TRIPHOSPHATE HYDROLASE PROTEIN"/>
    <property type="match status" value="1"/>
</dbReference>
<dbReference type="Pfam" id="PF17784">
    <property type="entry name" value="Sulfotransfer_4"/>
    <property type="match status" value="1"/>
</dbReference>
<dbReference type="InterPro" id="IPR027417">
    <property type="entry name" value="P-loop_NTPase"/>
</dbReference>
<dbReference type="PANTHER" id="PTHR36978">
    <property type="entry name" value="P-LOOP CONTAINING NUCLEOTIDE TRIPHOSPHATE HYDROLASE"/>
    <property type="match status" value="1"/>
</dbReference>
<accession>A0ABT3PTF1</accession>
<protein>
    <recommendedName>
        <fullName evidence="3">Sulfotransferase family protein</fullName>
    </recommendedName>
</protein>
<proteinExistence type="predicted"/>
<sequence>MIEIIKDKLLKRVKGRVKKSISRFQSIGRQKVFGIGNNKTGTTSLEAAMERLGFVVGDQITDIQYTRDWGQRDFESLIKYCKYGQFFQDNPFSKPFTFIVLDHEFPNSKFILTVRDNPEQWYNSLIKFHAKLWGKDGRIPNKEDLINDTKFYKGYRWEKNRIHFNTPIDDLYNKDILIESYKRHNKNVRDYFRHRPDDLLVLNVANDGSYQKLCDFLDVKSEWQDFPWKNKTKEVKQ</sequence>
<dbReference type="Proteomes" id="UP001207918">
    <property type="component" value="Unassembled WGS sequence"/>
</dbReference>
<organism evidence="1 2">
    <name type="scientific">Fodinibius salsisoli</name>
    <dbReference type="NCBI Taxonomy" id="2820877"/>
    <lineage>
        <taxon>Bacteria</taxon>
        <taxon>Pseudomonadati</taxon>
        <taxon>Balneolota</taxon>
        <taxon>Balneolia</taxon>
        <taxon>Balneolales</taxon>
        <taxon>Balneolaceae</taxon>
        <taxon>Fodinibius</taxon>
    </lineage>
</organism>
<name>A0ABT3PTF1_9BACT</name>
<evidence type="ECO:0008006" key="3">
    <source>
        <dbReference type="Google" id="ProtNLM"/>
    </source>
</evidence>
<dbReference type="RefSeq" id="WP_265768009.1">
    <property type="nucleotide sequence ID" value="NZ_JAGGJA010000023.1"/>
</dbReference>